<dbReference type="AlphaFoldDB" id="A0A7N6BFS6"/>
<dbReference type="PROSITE" id="PS50138">
    <property type="entry name" value="BRCA2_REPEAT"/>
    <property type="match status" value="5"/>
</dbReference>
<keyword evidence="2" id="KW-0227">DNA damage</keyword>
<feature type="compositionally biased region" description="Low complexity" evidence="4">
    <location>
        <begin position="146"/>
        <end position="155"/>
    </location>
</feature>
<evidence type="ECO:0008006" key="7">
    <source>
        <dbReference type="Google" id="ProtNLM"/>
    </source>
</evidence>
<feature type="region of interest" description="Disordered" evidence="4">
    <location>
        <begin position="1"/>
        <end position="24"/>
    </location>
</feature>
<feature type="region of interest" description="Disordered" evidence="4">
    <location>
        <begin position="128"/>
        <end position="158"/>
    </location>
</feature>
<dbReference type="InterPro" id="IPR015525">
    <property type="entry name" value="BRCA2"/>
</dbReference>
<evidence type="ECO:0000256" key="2">
    <source>
        <dbReference type="ARBA" id="ARBA00022763"/>
    </source>
</evidence>
<sequence>TSQMFTNEENGPDQEDLCANQEGNFKTPFDKTAVDSQFFSTPKVFRHSRVLSPEPDDDRSFTNEQDPLPWTATQSPYLFRMSKEGYAKQISESLGAQIHPDISWTSSLNTPPFVRKLFPSLSNASRVGALSPKHTDVPALEKEPQDSPQSSLDQSGGVWRQKLPDAIEDGEIRSTVASVLDGAENVLSIFFTNSSSALRKVKTERNKRKQIIQTKENDCSAEDISATKNISSSTQRTEDQDPGKCFSSPVGQTGVTGISQWSPLSLSEIAPCTMDTSCQDKPATQLENKSNVKHLQNGADSGQVLGPPFTHSGLTKKKRKFIYTVGTQGKETHVKARLEKTQDKADCCSFGESEMQKQDNFTEENRPPSLQAKVHDLDMSQLCRDFAEDFSQISDLSKVSKLPEDPAQNNFSPSACLSALKQAKQKARQANLHWNFDGFSNRHASATDTNSSINDGTMSDSGFQSTVADTTSIVFPKTDAYLCNAIKESQTLDSGTKSELHKESNNTQLPSSLKGTVENINCNLQNGQLSGSLPKETIASLPSIHASGFKTASNKGIHMSLANLERAKHLFQENEAEKTFSDQPTINACDTKDEITLSHGSVKNTTSSSSQLQSSSEKFGSVTCQLTASQKADVTELCTLLEEADSQFEFTQFKTAKLKPHCQDNPISLQKADKELDPDFLTGIDFDDSFNSEAENSTVSAEPKTLARTEHSEINKQENKNPLILAVGFKTAQGNILTVSKKCLSKAKALFADIENSLEHQKSPEKQSSDIDAKTDFKNRGMDFSGFHMDTGKDMQEVDAPFKDCSALDSNTNMSVKHRTSTEIFPGSVNHKKRHPELKNVQNVKANVSEEPIRELKENSGPAAHHSNLVQPRVNIHSVGFENTPALTNAVSFSENQPLTVKTLSSSSCTTLKDTDSFAINELSNDCAFDAANGKNIFVSVDAVKKAESLLNEIHTLGERDKQLKEKGDALRPGHHTNQIQVAPSRNGGFQTASGKGVVISTAALKKAKSLKSESCGFENINTKPNGKGVVISTAALKKAKSLLNDVEAVEDNISEKPAQSKMLIPCPQSRNSGFQAASGKPVAPSAEALQKAKALFSDISVDIPGVSDTRKSESCGFENINTKPKHNEDTLLPQNG</sequence>
<dbReference type="GO" id="GO:0000724">
    <property type="term" value="P:double-strand break repair via homologous recombination"/>
    <property type="evidence" value="ECO:0007669"/>
    <property type="project" value="InterPro"/>
</dbReference>
<proteinExistence type="predicted"/>
<dbReference type="Proteomes" id="UP000265040">
    <property type="component" value="Chromosome 13"/>
</dbReference>
<evidence type="ECO:0000256" key="1">
    <source>
        <dbReference type="ARBA" id="ARBA00022737"/>
    </source>
</evidence>
<evidence type="ECO:0000313" key="5">
    <source>
        <dbReference type="Ensembl" id="ENSATEP00000063165.1"/>
    </source>
</evidence>
<feature type="region of interest" description="Disordered" evidence="4">
    <location>
        <begin position="49"/>
        <end position="69"/>
    </location>
</feature>
<feature type="compositionally biased region" description="Basic and acidic residues" evidence="4">
    <location>
        <begin position="705"/>
        <end position="714"/>
    </location>
</feature>
<dbReference type="Pfam" id="PF00634">
    <property type="entry name" value="BRCA2"/>
    <property type="match status" value="2"/>
</dbReference>
<dbReference type="GeneTree" id="ENSGT00390000003602"/>
<dbReference type="Ensembl" id="ENSATET00000046043.1">
    <property type="protein sequence ID" value="ENSATEP00000063165.1"/>
    <property type="gene ID" value="ENSATEG00000012756.3"/>
</dbReference>
<accession>A0A7N6BFS6</accession>
<feature type="region of interest" description="Disordered" evidence="4">
    <location>
        <begin position="693"/>
        <end position="714"/>
    </location>
</feature>
<keyword evidence="3" id="KW-0234">DNA repair</keyword>
<feature type="compositionally biased region" description="Polar residues" evidence="4">
    <location>
        <begin position="226"/>
        <end position="235"/>
    </location>
</feature>
<dbReference type="InterPro" id="IPR002093">
    <property type="entry name" value="BRCA2_repeat"/>
</dbReference>
<feature type="region of interest" description="Disordered" evidence="4">
    <location>
        <begin position="492"/>
        <end position="513"/>
    </location>
</feature>
<feature type="compositionally biased region" description="Basic and acidic residues" evidence="4">
    <location>
        <begin position="133"/>
        <end position="145"/>
    </location>
</feature>
<reference evidence="5" key="1">
    <citation type="submission" date="2021-04" db="EMBL/GenBank/DDBJ databases">
        <authorList>
            <consortium name="Wellcome Sanger Institute Data Sharing"/>
        </authorList>
    </citation>
    <scope>NUCLEOTIDE SEQUENCE [LARGE SCALE GENOMIC DNA]</scope>
</reference>
<protein>
    <recommendedName>
        <fullName evidence="7">BRCA2 DNA repair associated</fullName>
    </recommendedName>
</protein>
<reference evidence="5" key="3">
    <citation type="submission" date="2025-09" db="UniProtKB">
        <authorList>
            <consortium name="Ensembl"/>
        </authorList>
    </citation>
    <scope>IDENTIFICATION</scope>
</reference>
<evidence type="ECO:0000256" key="3">
    <source>
        <dbReference type="ARBA" id="ARBA00023204"/>
    </source>
</evidence>
<keyword evidence="1" id="KW-0677">Repeat</keyword>
<evidence type="ECO:0000313" key="6">
    <source>
        <dbReference type="Proteomes" id="UP000265040"/>
    </source>
</evidence>
<reference evidence="5" key="2">
    <citation type="submission" date="2025-08" db="UniProtKB">
        <authorList>
            <consortium name="Ensembl"/>
        </authorList>
    </citation>
    <scope>IDENTIFICATION</scope>
</reference>
<dbReference type="PANTHER" id="PTHR11289">
    <property type="entry name" value="BREAST CANCER TYPE 2 SUSCEPTIBILITY PROTEIN BRCA2"/>
    <property type="match status" value="1"/>
</dbReference>
<dbReference type="InParanoid" id="A0A7N6BFS6"/>
<name>A0A7N6BFS6_ANATE</name>
<evidence type="ECO:0000256" key="4">
    <source>
        <dbReference type="SAM" id="MobiDB-lite"/>
    </source>
</evidence>
<feature type="region of interest" description="Disordered" evidence="4">
    <location>
        <begin position="216"/>
        <end position="250"/>
    </location>
</feature>
<keyword evidence="6" id="KW-1185">Reference proteome</keyword>
<organism evidence="5 6">
    <name type="scientific">Anabas testudineus</name>
    <name type="common">Climbing perch</name>
    <name type="synonym">Anthias testudineus</name>
    <dbReference type="NCBI Taxonomy" id="64144"/>
    <lineage>
        <taxon>Eukaryota</taxon>
        <taxon>Metazoa</taxon>
        <taxon>Chordata</taxon>
        <taxon>Craniata</taxon>
        <taxon>Vertebrata</taxon>
        <taxon>Euteleostomi</taxon>
        <taxon>Actinopterygii</taxon>
        <taxon>Neopterygii</taxon>
        <taxon>Teleostei</taxon>
        <taxon>Neoteleostei</taxon>
        <taxon>Acanthomorphata</taxon>
        <taxon>Anabantaria</taxon>
        <taxon>Anabantiformes</taxon>
        <taxon>Anabantoidei</taxon>
        <taxon>Anabantidae</taxon>
        <taxon>Anabas</taxon>
    </lineage>
</organism>
<dbReference type="GO" id="GO:0006355">
    <property type="term" value="P:regulation of DNA-templated transcription"/>
    <property type="evidence" value="ECO:0007669"/>
    <property type="project" value="TreeGrafter"/>
</dbReference>
<feature type="region of interest" description="Disordered" evidence="4">
    <location>
        <begin position="1109"/>
        <end position="1137"/>
    </location>
</feature>
<dbReference type="GO" id="GO:0005634">
    <property type="term" value="C:nucleus"/>
    <property type="evidence" value="ECO:0007669"/>
    <property type="project" value="TreeGrafter"/>
</dbReference>
<dbReference type="PANTHER" id="PTHR11289:SF0">
    <property type="entry name" value="BREAST CANCER TYPE 2 SUSCEPTIBILITY PROTEIN"/>
    <property type="match status" value="1"/>
</dbReference>